<dbReference type="RefSeq" id="WP_345331983.1">
    <property type="nucleotide sequence ID" value="NZ_BAABJI010000002.1"/>
</dbReference>
<evidence type="ECO:0000313" key="1">
    <source>
        <dbReference type="EMBL" id="GAA4923431.1"/>
    </source>
</evidence>
<accession>A0ABP9G2R7</accession>
<dbReference type="Proteomes" id="UP001501436">
    <property type="component" value="Unassembled WGS sequence"/>
</dbReference>
<protein>
    <submittedName>
        <fullName evidence="1">Uncharacterized protein</fullName>
    </submittedName>
</protein>
<name>A0ABP9G2R7_9SPHI</name>
<sequence>MEATAKFIPEQTEGEHNDVVEYVGQSSYAEAHKHFMLVKNRLKDVGNWHEFVGQAGSTFAITDAQGSVTYKAAEKGDVFYIDMPGPGPAGGDGYDWVRIEEVHEHEDETGDSEYYVMTVRPVANPHTQGEVAHFFGHGSTNTFIVERSGNKLSAEVHGRNEKPNTDGSLLDKARNFVVGLTARHALSAPHWKIFAENILKA</sequence>
<evidence type="ECO:0000313" key="2">
    <source>
        <dbReference type="Proteomes" id="UP001501436"/>
    </source>
</evidence>
<comment type="caution">
    <text evidence="1">The sequence shown here is derived from an EMBL/GenBank/DDBJ whole genome shotgun (WGS) entry which is preliminary data.</text>
</comment>
<proteinExistence type="predicted"/>
<organism evidence="1 2">
    <name type="scientific">Mucilaginibacter defluvii</name>
    <dbReference type="NCBI Taxonomy" id="1196019"/>
    <lineage>
        <taxon>Bacteria</taxon>
        <taxon>Pseudomonadati</taxon>
        <taxon>Bacteroidota</taxon>
        <taxon>Sphingobacteriia</taxon>
        <taxon>Sphingobacteriales</taxon>
        <taxon>Sphingobacteriaceae</taxon>
        <taxon>Mucilaginibacter</taxon>
    </lineage>
</organism>
<reference evidence="2" key="1">
    <citation type="journal article" date="2019" name="Int. J. Syst. Evol. Microbiol.">
        <title>The Global Catalogue of Microorganisms (GCM) 10K type strain sequencing project: providing services to taxonomists for standard genome sequencing and annotation.</title>
        <authorList>
            <consortium name="The Broad Institute Genomics Platform"/>
            <consortium name="The Broad Institute Genome Sequencing Center for Infectious Disease"/>
            <person name="Wu L."/>
            <person name="Ma J."/>
        </authorList>
    </citation>
    <scope>NUCLEOTIDE SEQUENCE [LARGE SCALE GENOMIC DNA]</scope>
    <source>
        <strain evidence="2">JCM 18283</strain>
    </source>
</reference>
<gene>
    <name evidence="1" type="ORF">GCM10023313_29570</name>
</gene>
<dbReference type="EMBL" id="BAABJI010000002">
    <property type="protein sequence ID" value="GAA4923431.1"/>
    <property type="molecule type" value="Genomic_DNA"/>
</dbReference>
<keyword evidence="2" id="KW-1185">Reference proteome</keyword>